<keyword evidence="6 7" id="KW-0472">Membrane</keyword>
<dbReference type="InterPro" id="IPR003362">
    <property type="entry name" value="Bact_transf"/>
</dbReference>
<dbReference type="Pfam" id="PF02397">
    <property type="entry name" value="Bac_transf"/>
    <property type="match status" value="1"/>
</dbReference>
<dbReference type="NCBIfam" id="TIGR03025">
    <property type="entry name" value="EPS_sugtrans"/>
    <property type="match status" value="1"/>
</dbReference>
<evidence type="ECO:0000313" key="9">
    <source>
        <dbReference type="EMBL" id="RGM71315.1"/>
    </source>
</evidence>
<evidence type="ECO:0000256" key="7">
    <source>
        <dbReference type="SAM" id="Phobius"/>
    </source>
</evidence>
<protein>
    <submittedName>
        <fullName evidence="10">Sugar transferase</fullName>
    </submittedName>
</protein>
<dbReference type="Proteomes" id="UP000283765">
    <property type="component" value="Unassembled WGS sequence"/>
</dbReference>
<reference evidence="12 13" key="1">
    <citation type="submission" date="2018-08" db="EMBL/GenBank/DDBJ databases">
        <title>A genome reference for cultivated species of the human gut microbiota.</title>
        <authorList>
            <person name="Zou Y."/>
            <person name="Xue W."/>
            <person name="Luo G."/>
        </authorList>
    </citation>
    <scope>NUCLEOTIDE SEQUENCE [LARGE SCALE GENOMIC DNA]</scope>
    <source>
        <strain evidence="10 13">AF17-27</strain>
        <strain evidence="11 14">AM44-1AT</strain>
        <strain evidence="9 12">OM07-13</strain>
    </source>
</reference>
<dbReference type="PANTHER" id="PTHR30576:SF10">
    <property type="entry name" value="SLL5057 PROTEIN"/>
    <property type="match status" value="1"/>
</dbReference>
<evidence type="ECO:0000256" key="5">
    <source>
        <dbReference type="ARBA" id="ARBA00022989"/>
    </source>
</evidence>
<dbReference type="GO" id="GO:0016780">
    <property type="term" value="F:phosphotransferase activity, for other substituted phosphate groups"/>
    <property type="evidence" value="ECO:0007669"/>
    <property type="project" value="TreeGrafter"/>
</dbReference>
<evidence type="ECO:0000256" key="3">
    <source>
        <dbReference type="ARBA" id="ARBA00022679"/>
    </source>
</evidence>
<comment type="subcellular location">
    <subcellularLocation>
        <location evidence="1">Membrane</location>
        <topology evidence="1">Multi-pass membrane protein</topology>
    </subcellularLocation>
</comment>
<evidence type="ECO:0000256" key="4">
    <source>
        <dbReference type="ARBA" id="ARBA00022692"/>
    </source>
</evidence>
<evidence type="ECO:0000313" key="13">
    <source>
        <dbReference type="Proteomes" id="UP000283765"/>
    </source>
</evidence>
<dbReference type="InterPro" id="IPR017475">
    <property type="entry name" value="EPS_sugar_tfrase"/>
</dbReference>
<evidence type="ECO:0000259" key="8">
    <source>
        <dbReference type="Pfam" id="PF02397"/>
    </source>
</evidence>
<sequence>MYRKKGRGWTKHIDFMLIDIACIVIAFFISYVIRFGFNNPYMDKDYRILGVAFLLIDFFVEIMADSFKNVLKRGYLDELISTCKHAMLVFLATALFLFTTQMADIYSRLSFYIMFPIYVTISYVARIALKSFLKKKGFGASKKSLLVIAPDAMLRDTLRTVEKSCIGYTRIVAASLDTDMKGKTICSIPIVANHDGIVDYACDEWVDEVLIPPCSEDEYPEKMADIFLEMGIAVHTGIAKNGTAQGGYKQIEKIGDYTVVTSSVNYANTSALLVKRGMDIVGGLVGCLFTLIIMIFVGPMIYIASPGPIFFSQERIGRNGRKFKMYKFRSMYMDAEERKKELAAQNKVGDGMMFKMDFDPRIIGNKVLPNGKKKTGIGQFIRKTSLDEFPQFFNILVGDMSLVGTRPPTLDEWEKYEPHHRARMSFRPGLTGLWQVSGRSNITDFEEVVKLDTQYIGEWSVKGDISILFKTVMGVLKSDGAV</sequence>
<evidence type="ECO:0000313" key="14">
    <source>
        <dbReference type="Proteomes" id="UP000286341"/>
    </source>
</evidence>
<dbReference type="EMBL" id="QSFB01000010">
    <property type="protein sequence ID" value="RHA13413.1"/>
    <property type="molecule type" value="Genomic_DNA"/>
</dbReference>
<dbReference type="Proteomes" id="UP000286341">
    <property type="component" value="Unassembled WGS sequence"/>
</dbReference>
<keyword evidence="4 7" id="KW-0812">Transmembrane</keyword>
<keyword evidence="3 10" id="KW-0808">Transferase</keyword>
<dbReference type="Proteomes" id="UP000260758">
    <property type="component" value="Unassembled WGS sequence"/>
</dbReference>
<dbReference type="Pfam" id="PF13727">
    <property type="entry name" value="CoA_binding_3"/>
    <property type="match status" value="1"/>
</dbReference>
<comment type="caution">
    <text evidence="10">The sequence shown here is derived from an EMBL/GenBank/DDBJ whole genome shotgun (WGS) entry which is preliminary data.</text>
</comment>
<accession>A0A395ZH19</accession>
<dbReference type="EMBL" id="QRXR01000021">
    <property type="protein sequence ID" value="RGU21749.1"/>
    <property type="molecule type" value="Genomic_DNA"/>
</dbReference>
<dbReference type="AlphaFoldDB" id="A0A395ZH19"/>
<feature type="transmembrane region" description="Helical" evidence="7">
    <location>
        <begin position="12"/>
        <end position="34"/>
    </location>
</feature>
<keyword evidence="5 7" id="KW-1133">Transmembrane helix</keyword>
<dbReference type="RefSeq" id="WP_022292719.1">
    <property type="nucleotide sequence ID" value="NZ_JBCPEY010000073.1"/>
</dbReference>
<gene>
    <name evidence="11" type="ORF">DW948_08365</name>
    <name evidence="10" type="ORF">DWW89_12035</name>
    <name evidence="9" type="ORF">DXB99_08930</name>
</gene>
<feature type="domain" description="Bacterial sugar transferase" evidence="8">
    <location>
        <begin position="275"/>
        <end position="476"/>
    </location>
</feature>
<evidence type="ECO:0000313" key="11">
    <source>
        <dbReference type="EMBL" id="RHA13413.1"/>
    </source>
</evidence>
<feature type="transmembrane region" description="Helical" evidence="7">
    <location>
        <begin position="109"/>
        <end position="129"/>
    </location>
</feature>
<feature type="transmembrane region" description="Helical" evidence="7">
    <location>
        <begin position="280"/>
        <end position="304"/>
    </location>
</feature>
<evidence type="ECO:0000256" key="1">
    <source>
        <dbReference type="ARBA" id="ARBA00004141"/>
    </source>
</evidence>
<evidence type="ECO:0000313" key="10">
    <source>
        <dbReference type="EMBL" id="RGU21749.1"/>
    </source>
</evidence>
<evidence type="ECO:0000313" key="12">
    <source>
        <dbReference type="Proteomes" id="UP000260758"/>
    </source>
</evidence>
<dbReference type="PANTHER" id="PTHR30576">
    <property type="entry name" value="COLANIC BIOSYNTHESIS UDP-GLUCOSE LIPID CARRIER TRANSFERASE"/>
    <property type="match status" value="1"/>
</dbReference>
<proteinExistence type="inferred from homology"/>
<feature type="transmembrane region" description="Helical" evidence="7">
    <location>
        <begin position="85"/>
        <end position="103"/>
    </location>
</feature>
<evidence type="ECO:0000256" key="6">
    <source>
        <dbReference type="ARBA" id="ARBA00023136"/>
    </source>
</evidence>
<dbReference type="GO" id="GO:0016020">
    <property type="term" value="C:membrane"/>
    <property type="evidence" value="ECO:0007669"/>
    <property type="project" value="UniProtKB-SubCell"/>
</dbReference>
<evidence type="ECO:0000256" key="2">
    <source>
        <dbReference type="ARBA" id="ARBA00006464"/>
    </source>
</evidence>
<name>A0A395ZH19_9FIRM</name>
<organism evidence="10 13">
    <name type="scientific">Agathobacter rectalis</name>
    <dbReference type="NCBI Taxonomy" id="39491"/>
    <lineage>
        <taxon>Bacteria</taxon>
        <taxon>Bacillati</taxon>
        <taxon>Bacillota</taxon>
        <taxon>Clostridia</taxon>
        <taxon>Lachnospirales</taxon>
        <taxon>Lachnospiraceae</taxon>
        <taxon>Agathobacter</taxon>
    </lineage>
</organism>
<comment type="similarity">
    <text evidence="2">Belongs to the bacterial sugar transferase family.</text>
</comment>
<dbReference type="EMBL" id="QSTP01000008">
    <property type="protein sequence ID" value="RGM71315.1"/>
    <property type="molecule type" value="Genomic_DNA"/>
</dbReference>